<evidence type="ECO:0000313" key="1">
    <source>
        <dbReference type="EMBL" id="NEX63444.1"/>
    </source>
</evidence>
<proteinExistence type="predicted"/>
<evidence type="ECO:0000313" key="2">
    <source>
        <dbReference type="Proteomes" id="UP000482155"/>
    </source>
</evidence>
<dbReference type="AlphaFoldDB" id="A0A6B3SRX6"/>
<dbReference type="RefSeq" id="WP_163967315.1">
    <property type="nucleotide sequence ID" value="NZ_JAAIVB010000069.1"/>
</dbReference>
<accession>A0A6B3SRX6</accession>
<dbReference type="EMBL" id="JAAIVB010000069">
    <property type="protein sequence ID" value="NEX63444.1"/>
    <property type="molecule type" value="Genomic_DNA"/>
</dbReference>
<dbReference type="Proteomes" id="UP000482155">
    <property type="component" value="Unassembled WGS sequence"/>
</dbReference>
<keyword evidence="2" id="KW-1185">Reference proteome</keyword>
<protein>
    <submittedName>
        <fullName evidence="1">Uncharacterized protein</fullName>
    </submittedName>
</protein>
<comment type="caution">
    <text evidence="1">The sequence shown here is derived from an EMBL/GenBank/DDBJ whole genome shotgun (WGS) entry which is preliminary data.</text>
</comment>
<sequence length="59" mass="6303">MKPKNAMPASTPDGFINVAVSKSTRQGLHHLKESMGAASQAEVVERLVRMALAIEKAAK</sequence>
<organism evidence="1 2">
    <name type="scientific">Noviherbaspirillum galbum</name>
    <dbReference type="NCBI Taxonomy" id="2709383"/>
    <lineage>
        <taxon>Bacteria</taxon>
        <taxon>Pseudomonadati</taxon>
        <taxon>Pseudomonadota</taxon>
        <taxon>Betaproteobacteria</taxon>
        <taxon>Burkholderiales</taxon>
        <taxon>Oxalobacteraceae</taxon>
        <taxon>Noviherbaspirillum</taxon>
    </lineage>
</organism>
<reference evidence="1 2" key="1">
    <citation type="submission" date="2020-02" db="EMBL/GenBank/DDBJ databases">
        <authorList>
            <person name="Kim M.K."/>
        </authorList>
    </citation>
    <scope>NUCLEOTIDE SEQUENCE [LARGE SCALE GENOMIC DNA]</scope>
    <source>
        <strain evidence="1 2">17J57-3</strain>
    </source>
</reference>
<gene>
    <name evidence="1" type="ORF">G3574_20390</name>
</gene>
<name>A0A6B3SRX6_9BURK</name>